<sequence length="1038" mass="113295">MLVSRCQQQTQRVHVGRTTVYVAPTRAHGQLRNRRQNNRRSDMFFCFLSVLTLMLIFGLMLSSVKPKKLRSRNTRTFKESYLMPRTGHFSANLTRFNSSYQSSRSWGMLMEAWQQHLDAPHSNDANDSLHGHPVQPKLTAQAKPLSALEAFAMADIFFHTLLPSESCSSAESSCRLPFGNSSAQYISELKGQHAQHLVLLLKRIWQAHTTSLEGLLAHADVQRHLPTASPLHCSTPAGVEALLQVLAASEMLQNVSCAAKGVATIAATPHPPPSPPNDPRTFDKFRSDKLRAIELLRWKVPEVGLPHVMVRRVVLAVLHILSEHGKLPGHHGLACRSVVEKVSPGIIRAFAGALNCSRAARPAIELLHISKAGGTSMCQLAKDSGLVNPYADMDLNCLVQRFKDDPKWARMEYTASSHASRWLPAVVCPKWAAENEMTCDTRASFLVAYGINFFSNEVMLRGGTKVPGSAQPCRQFETAVVLRDPVDRTRSHIIELRKVYARFTKFQSLLKKDNPDLNDWKDLAPALLNNYQTRSLLGRQFMHCRDFGSLGEEELMAAALTLMTLDHVLVLGEDNLNDVVMRAGMGWAAGLASKRWRWSYRHDLEDELHFPKGILDLLNEWNSLDNMLIVWGGTMLRLDVEFHSSVALLSGHIKQDPNSCEAVVKTTSEVPSQGTESPQRPLKRGSLPNGIKNLKNVVENVEDALRLVGLDQSNLESAMQAAEKKLKVPEVRAGSLVAAYGKGGYVNLADVSLASWDLALPLGVGLPLGIHEIPLMQSVIKPCNATFNSATTSQGDISENSALLWAPAFRLPLYYKTPQISPRLHFPPPKKSRVVSRHPSLASVRSKVSAGRPTSAAVSSSRGVTVHWTPRRQSVQHSSKKQQLINNATRSAVAVKSLETVEVQRPSRASINHTEAVGAVAVGAVAAAANTAHLQVASSVDSRAVVSAAVSSITQGDAVSGVKSTSKAASLDNIAKSPVRSLNSQLGREAEDGVASATSEHLKAEEEDEDETKEGYLAAAAAAASGHHGGTVHKFTVN</sequence>
<keyword evidence="2" id="KW-0812">Transmembrane</keyword>
<feature type="transmembrane region" description="Helical" evidence="2">
    <location>
        <begin position="44"/>
        <end position="64"/>
    </location>
</feature>
<feature type="region of interest" description="Disordered" evidence="1">
    <location>
        <begin position="842"/>
        <end position="865"/>
    </location>
</feature>
<evidence type="ECO:0000256" key="1">
    <source>
        <dbReference type="SAM" id="MobiDB-lite"/>
    </source>
</evidence>
<gene>
    <name evidence="3" type="ORF">CEUSTIGMA_g726.t1</name>
</gene>
<name>A0A250WRH7_9CHLO</name>
<evidence type="ECO:0000313" key="4">
    <source>
        <dbReference type="Proteomes" id="UP000232323"/>
    </source>
</evidence>
<accession>A0A250WRH7</accession>
<dbReference type="EMBL" id="BEGY01000003">
    <property type="protein sequence ID" value="GAX73272.1"/>
    <property type="molecule type" value="Genomic_DNA"/>
</dbReference>
<keyword evidence="4" id="KW-1185">Reference proteome</keyword>
<keyword evidence="2" id="KW-1133">Transmembrane helix</keyword>
<feature type="region of interest" description="Disordered" evidence="1">
    <location>
        <begin position="982"/>
        <end position="1013"/>
    </location>
</feature>
<comment type="caution">
    <text evidence="3">The sequence shown here is derived from an EMBL/GenBank/DDBJ whole genome shotgun (WGS) entry which is preliminary data.</text>
</comment>
<dbReference type="AlphaFoldDB" id="A0A250WRH7"/>
<dbReference type="Proteomes" id="UP000232323">
    <property type="component" value="Unassembled WGS sequence"/>
</dbReference>
<dbReference type="OrthoDB" id="10019582at2759"/>
<proteinExistence type="predicted"/>
<reference evidence="3 4" key="1">
    <citation type="submission" date="2017-08" db="EMBL/GenBank/DDBJ databases">
        <title>Acidophilic green algal genome provides insights into adaptation to an acidic environment.</title>
        <authorList>
            <person name="Hirooka S."/>
            <person name="Hirose Y."/>
            <person name="Kanesaki Y."/>
            <person name="Higuchi S."/>
            <person name="Fujiwara T."/>
            <person name="Onuma R."/>
            <person name="Era A."/>
            <person name="Ohbayashi R."/>
            <person name="Uzuka A."/>
            <person name="Nozaki H."/>
            <person name="Yoshikawa H."/>
            <person name="Miyagishima S.Y."/>
        </authorList>
    </citation>
    <scope>NUCLEOTIDE SEQUENCE [LARGE SCALE GENOMIC DNA]</scope>
    <source>
        <strain evidence="3 4">NIES-2499</strain>
    </source>
</reference>
<evidence type="ECO:0000256" key="2">
    <source>
        <dbReference type="SAM" id="Phobius"/>
    </source>
</evidence>
<organism evidence="3 4">
    <name type="scientific">Chlamydomonas eustigma</name>
    <dbReference type="NCBI Taxonomy" id="1157962"/>
    <lineage>
        <taxon>Eukaryota</taxon>
        <taxon>Viridiplantae</taxon>
        <taxon>Chlorophyta</taxon>
        <taxon>core chlorophytes</taxon>
        <taxon>Chlorophyceae</taxon>
        <taxon>CS clade</taxon>
        <taxon>Chlamydomonadales</taxon>
        <taxon>Chlamydomonadaceae</taxon>
        <taxon>Chlamydomonas</taxon>
    </lineage>
</organism>
<keyword evidence="2" id="KW-0472">Membrane</keyword>
<protein>
    <submittedName>
        <fullName evidence="3">Uncharacterized protein</fullName>
    </submittedName>
</protein>
<evidence type="ECO:0000313" key="3">
    <source>
        <dbReference type="EMBL" id="GAX73272.1"/>
    </source>
</evidence>